<dbReference type="GO" id="GO:0016301">
    <property type="term" value="F:kinase activity"/>
    <property type="evidence" value="ECO:0007669"/>
    <property type="project" value="UniProtKB-KW"/>
</dbReference>
<name>A0A1M4VJ73_9THEO</name>
<dbReference type="InterPro" id="IPR043129">
    <property type="entry name" value="ATPase_NBD"/>
</dbReference>
<proteinExistence type="inferred from homology"/>
<dbReference type="STRING" id="1121256.SAMN02746089_00639"/>
<reference evidence="2 3" key="1">
    <citation type="submission" date="2016-11" db="EMBL/GenBank/DDBJ databases">
        <authorList>
            <person name="Jaros S."/>
            <person name="Januszkiewicz K."/>
            <person name="Wedrychowicz H."/>
        </authorList>
    </citation>
    <scope>NUCLEOTIDE SEQUENCE [LARGE SCALE GENOMIC DNA]</scope>
    <source>
        <strain evidence="2 3">DSM 17918</strain>
    </source>
</reference>
<dbReference type="PROSITE" id="PS01125">
    <property type="entry name" value="ROK"/>
    <property type="match status" value="1"/>
</dbReference>
<dbReference type="Pfam" id="PF00480">
    <property type="entry name" value="ROK"/>
    <property type="match status" value="1"/>
</dbReference>
<dbReference type="EMBL" id="FQVH01000004">
    <property type="protein sequence ID" value="SHE68892.1"/>
    <property type="molecule type" value="Genomic_DNA"/>
</dbReference>
<dbReference type="InterPro" id="IPR000600">
    <property type="entry name" value="ROK"/>
</dbReference>
<evidence type="ECO:0000313" key="2">
    <source>
        <dbReference type="EMBL" id="SHE68892.1"/>
    </source>
</evidence>
<protein>
    <submittedName>
        <fullName evidence="2">Glucokinase</fullName>
    </submittedName>
</protein>
<dbReference type="OrthoDB" id="9810372at2"/>
<dbReference type="RefSeq" id="WP_073341714.1">
    <property type="nucleotide sequence ID" value="NZ_FQVH01000004.1"/>
</dbReference>
<comment type="similarity">
    <text evidence="1">Belongs to the ROK (NagC/XylR) family.</text>
</comment>
<dbReference type="Proteomes" id="UP000184088">
    <property type="component" value="Unassembled WGS sequence"/>
</dbReference>
<organism evidence="2 3">
    <name type="scientific">Caldanaerobius fijiensis DSM 17918</name>
    <dbReference type="NCBI Taxonomy" id="1121256"/>
    <lineage>
        <taxon>Bacteria</taxon>
        <taxon>Bacillati</taxon>
        <taxon>Bacillota</taxon>
        <taxon>Clostridia</taxon>
        <taxon>Thermoanaerobacterales</taxon>
        <taxon>Thermoanaerobacteraceae</taxon>
        <taxon>Caldanaerobius</taxon>
    </lineage>
</organism>
<dbReference type="InterPro" id="IPR049874">
    <property type="entry name" value="ROK_cs"/>
</dbReference>
<gene>
    <name evidence="2" type="ORF">SAMN02746089_00639</name>
</gene>
<keyword evidence="2" id="KW-0418">Kinase</keyword>
<evidence type="ECO:0000313" key="3">
    <source>
        <dbReference type="Proteomes" id="UP000184088"/>
    </source>
</evidence>
<keyword evidence="2" id="KW-0808">Transferase</keyword>
<accession>A0A1M4VJ73</accession>
<keyword evidence="3" id="KW-1185">Reference proteome</keyword>
<dbReference type="PANTHER" id="PTHR18964">
    <property type="entry name" value="ROK (REPRESSOR, ORF, KINASE) FAMILY"/>
    <property type="match status" value="1"/>
</dbReference>
<dbReference type="Gene3D" id="3.30.420.40">
    <property type="match status" value="2"/>
</dbReference>
<dbReference type="PANTHER" id="PTHR18964:SF149">
    <property type="entry name" value="BIFUNCTIONAL UDP-N-ACETYLGLUCOSAMINE 2-EPIMERASE_N-ACETYLMANNOSAMINE KINASE"/>
    <property type="match status" value="1"/>
</dbReference>
<dbReference type="AlphaFoldDB" id="A0A1M4VJ73"/>
<evidence type="ECO:0000256" key="1">
    <source>
        <dbReference type="ARBA" id="ARBA00006479"/>
    </source>
</evidence>
<sequence length="310" mass="33329">MVLAIDIGGTKVLVGILDKSGQILDYHKEESRAVLGSDVLIEQIFAIIDTYYSKFLEDVSGIGITLPGIVDKGNGTLKYAPFSNLKDVPVAQIFTKKYNKAVYIDNDVNACAWGEKWFGVARDCDNFAWMTVSTGIGGGIVINGKLLNGYDGMAGEFGHMVVEENGELCGCGQRGCLEAMAAGPAWVNKALKEMYSGAKSILRNKGDALTAKDIADAARNGDKLAQEIVHGAARYIGIAISWIINILNPQMVILGGGIMEADDLMLPIIREEAYKRAISARFRKTPIIKTSLGYNAGLIGAASLVLYPEN</sequence>
<dbReference type="SUPFAM" id="SSF53067">
    <property type="entry name" value="Actin-like ATPase domain"/>
    <property type="match status" value="1"/>
</dbReference>